<organism evidence="1 2">
    <name type="scientific">Geoanaerobacter pelophilus</name>
    <dbReference type="NCBI Taxonomy" id="60036"/>
    <lineage>
        <taxon>Bacteria</taxon>
        <taxon>Pseudomonadati</taxon>
        <taxon>Thermodesulfobacteriota</taxon>
        <taxon>Desulfuromonadia</taxon>
        <taxon>Geobacterales</taxon>
        <taxon>Geobacteraceae</taxon>
        <taxon>Geoanaerobacter</taxon>
    </lineage>
</organism>
<dbReference type="NCBIfam" id="TIGR04411">
    <property type="entry name" value="T2SS_GspN_Lepto"/>
    <property type="match status" value="1"/>
</dbReference>
<evidence type="ECO:0000313" key="2">
    <source>
        <dbReference type="Proteomes" id="UP000811899"/>
    </source>
</evidence>
<name>A0AAW4KZG3_9BACT</name>
<protein>
    <submittedName>
        <fullName evidence="1">Type II secretion system protein GspN</fullName>
    </submittedName>
</protein>
<dbReference type="Proteomes" id="UP000811899">
    <property type="component" value="Unassembled WGS sequence"/>
</dbReference>
<evidence type="ECO:0000313" key="1">
    <source>
        <dbReference type="EMBL" id="MBT0664038.1"/>
    </source>
</evidence>
<dbReference type="RefSeq" id="WP_214170807.1">
    <property type="nucleotide sequence ID" value="NZ_JAHCVJ010000002.1"/>
</dbReference>
<dbReference type="AlphaFoldDB" id="A0AAW4KZG3"/>
<gene>
    <name evidence="1" type="primary">gspN</name>
    <name evidence="1" type="ORF">KI809_06955</name>
</gene>
<sequence>MNRFPSWFKPFAASIAGLLLFLCLTIMFVPAAELQRLAARALAPYGLTITASSFGKAFPLGINAKGFSLSGQSGELLSFDRLELRLRLLPLFLGRVVASAKATIGTGTIESEAELTRKGRLNLSCSNIRLEAIPFFKTVAGAQAKGDLRIKGEVAGQGKGAKGALQIEARDLDLKGVTISGTQLPDASYKTMQGMLRIKEGKVNLESVTLKGDGLYVRLSGDFPAGYQPAATPLNLKVELMPKPEFLESQKFVFLLLAKYTVSPGNYLIPIRGTLASPQLQ</sequence>
<proteinExistence type="predicted"/>
<dbReference type="InterPro" id="IPR030925">
    <property type="entry name" value="T2SS_GspN_Lepto"/>
</dbReference>
<reference evidence="1 2" key="1">
    <citation type="submission" date="2021-05" db="EMBL/GenBank/DDBJ databases">
        <title>The draft genome of Geobacter pelophilus DSM 12255.</title>
        <authorList>
            <person name="Xu Z."/>
            <person name="Masuda Y."/>
            <person name="Itoh H."/>
            <person name="Senoo K."/>
        </authorList>
    </citation>
    <scope>NUCLEOTIDE SEQUENCE [LARGE SCALE GENOMIC DNA]</scope>
    <source>
        <strain evidence="1 2">DSM 12255</strain>
    </source>
</reference>
<dbReference type="EMBL" id="JAHCVJ010000002">
    <property type="protein sequence ID" value="MBT0664038.1"/>
    <property type="molecule type" value="Genomic_DNA"/>
</dbReference>
<accession>A0AAW4KZG3</accession>
<keyword evidence="2" id="KW-1185">Reference proteome</keyword>
<comment type="caution">
    <text evidence="1">The sequence shown here is derived from an EMBL/GenBank/DDBJ whole genome shotgun (WGS) entry which is preliminary data.</text>
</comment>